<dbReference type="Proteomes" id="UP000310685">
    <property type="component" value="Unassembled WGS sequence"/>
</dbReference>
<gene>
    <name evidence="1" type="ORF">E3Q22_04456</name>
</gene>
<dbReference type="EMBL" id="SPRC01000157">
    <property type="protein sequence ID" value="TIB71308.1"/>
    <property type="molecule type" value="Genomic_DNA"/>
</dbReference>
<reference evidence="1 2" key="1">
    <citation type="submission" date="2019-03" db="EMBL/GenBank/DDBJ databases">
        <title>Sequencing 25 genomes of Wallemia mellicola.</title>
        <authorList>
            <person name="Gostincar C."/>
        </authorList>
    </citation>
    <scope>NUCLEOTIDE SEQUENCE [LARGE SCALE GENOMIC DNA]</scope>
    <source>
        <strain evidence="1 2">EXF-6152</strain>
    </source>
</reference>
<accession>A0A4T0LNV0</accession>
<evidence type="ECO:0000313" key="2">
    <source>
        <dbReference type="Proteomes" id="UP000310685"/>
    </source>
</evidence>
<proteinExistence type="predicted"/>
<organism evidence="1 2">
    <name type="scientific">Wallemia mellicola</name>
    <dbReference type="NCBI Taxonomy" id="1708541"/>
    <lineage>
        <taxon>Eukaryota</taxon>
        <taxon>Fungi</taxon>
        <taxon>Dikarya</taxon>
        <taxon>Basidiomycota</taxon>
        <taxon>Wallemiomycotina</taxon>
        <taxon>Wallemiomycetes</taxon>
        <taxon>Wallemiales</taxon>
        <taxon>Wallemiaceae</taxon>
        <taxon>Wallemia</taxon>
    </lineage>
</organism>
<evidence type="ECO:0000313" key="1">
    <source>
        <dbReference type="EMBL" id="TIB71308.1"/>
    </source>
</evidence>
<dbReference type="PANTHER" id="PTHR34863">
    <property type="entry name" value="EXPRESSED PROTEIN"/>
    <property type="match status" value="1"/>
</dbReference>
<comment type="caution">
    <text evidence="1">The sequence shown here is derived from an EMBL/GenBank/DDBJ whole genome shotgun (WGS) entry which is preliminary data.</text>
</comment>
<sequence>MTVYPSELLTLFDETSAVSLVSHAQNIRDHEEYRDWVYIGQSVAMLLIPSRYKCRLFDKFESLNYTLELASYKRTFIKGNHITFMAVLVHCLESIACNAVRIQAYGLKAPIKLLTKLLTFHSHHPLRSTNNFDIGITENSNVRGLSLLKGKGPRTETFPICSPAANGYGTVRLRTKISQKFEDTHAPGKQTVVTKMYSKIAHVIKSLGSKHPLYKAKSMSVLKHRFEVAKQNFDKIYHKPPKAIQGFRIEATVHATNLTWALELVHDHKLLDSKTYDQRYKLGVLRPSNYVYNVRRLINKVEELKLMKGSSSAKASDEKNKVIADVWQSLGWNKFKWTVTIAPEYAN</sequence>
<protein>
    <submittedName>
        <fullName evidence="1">OTU-domain-containing protein</fullName>
    </submittedName>
</protein>
<dbReference type="PANTHER" id="PTHR34863:SF1">
    <property type="entry name" value="OTU DOMAIN-CONTAINING PROTEIN"/>
    <property type="match status" value="1"/>
</dbReference>
<name>A0A4T0LNV0_9BASI</name>
<dbReference type="AlphaFoldDB" id="A0A4T0LNV0"/>